<accession>A0A139M6D0</accession>
<dbReference type="Proteomes" id="UP000070541">
    <property type="component" value="Unassembled WGS sequence"/>
</dbReference>
<dbReference type="RefSeq" id="WP_061419094.1">
    <property type="nucleotide sequence ID" value="NZ_KQ969039.1"/>
</dbReference>
<proteinExistence type="predicted"/>
<gene>
    <name evidence="2" type="ORF">SORDD05_01711</name>
</gene>
<dbReference type="Pfam" id="PF18735">
    <property type="entry name" value="HEPN_RiboL-PSP"/>
    <property type="match status" value="1"/>
</dbReference>
<dbReference type="PATRIC" id="fig|1303.76.peg.1787"/>
<dbReference type="EMBL" id="LQOG01000043">
    <property type="protein sequence ID" value="KXT59194.1"/>
    <property type="molecule type" value="Genomic_DNA"/>
</dbReference>
<reference evidence="2 3" key="1">
    <citation type="submission" date="2016-01" db="EMBL/GenBank/DDBJ databases">
        <title>Highly variable Streptococcus oralis are common among viridans streptococci isolated from primates.</title>
        <authorList>
            <person name="Denapaite D."/>
            <person name="Rieger M."/>
            <person name="Koendgen S."/>
            <person name="Brueckner R."/>
            <person name="Ochigava I."/>
            <person name="Kappeler P."/>
            <person name="Maetz-Rensing K."/>
            <person name="Leendertz F."/>
            <person name="Hakenbeck R."/>
        </authorList>
    </citation>
    <scope>NUCLEOTIDE SEQUENCE [LARGE SCALE GENOMIC DNA]</scope>
    <source>
        <strain evidence="2 3">DD05</strain>
    </source>
</reference>
<evidence type="ECO:0000313" key="2">
    <source>
        <dbReference type="EMBL" id="KXT59194.1"/>
    </source>
</evidence>
<name>A0A139M6D0_STROR</name>
<protein>
    <recommendedName>
        <fullName evidence="1">RiboL-PSP-HEPN domain-containing protein</fullName>
    </recommendedName>
</protein>
<comment type="caution">
    <text evidence="2">The sequence shown here is derived from an EMBL/GenBank/DDBJ whole genome shotgun (WGS) entry which is preliminary data.</text>
</comment>
<feature type="domain" description="RiboL-PSP-HEPN" evidence="1">
    <location>
        <begin position="20"/>
        <end position="212"/>
    </location>
</feature>
<dbReference type="AlphaFoldDB" id="A0A139M6D0"/>
<evidence type="ECO:0000259" key="1">
    <source>
        <dbReference type="Pfam" id="PF18735"/>
    </source>
</evidence>
<evidence type="ECO:0000313" key="3">
    <source>
        <dbReference type="Proteomes" id="UP000070541"/>
    </source>
</evidence>
<organism evidence="2 3">
    <name type="scientific">Streptococcus oralis</name>
    <dbReference type="NCBI Taxonomy" id="1303"/>
    <lineage>
        <taxon>Bacteria</taxon>
        <taxon>Bacillati</taxon>
        <taxon>Bacillota</taxon>
        <taxon>Bacilli</taxon>
        <taxon>Lactobacillales</taxon>
        <taxon>Streptococcaceae</taxon>
        <taxon>Streptococcus</taxon>
    </lineage>
</organism>
<dbReference type="InterPro" id="IPR041519">
    <property type="entry name" value="HEPN_RiboL-PSP"/>
</dbReference>
<sequence length="343" mass="40478">MDSFVQENIFYQNIAKFDDIISNVEISEKRFIENILKENFIITLYTVWESNIKSILFNHLTTYADTIFTDEFVKMFYRTILSSTNYVKDRYLESLTENEIKITKEYYLSTNNLWFDTLIELIQRIYPEASKEELLKFQKLNTKIQNCIDNLESSSVGKFSEKNPNPNALEGYIDSLVNNRNSLAHSGLCSESVNIDDMEKFFDFIDNVLILVKMYLKNLYIQRTVDNDKYVKFSNVLREPIDARSIVEITFDSEQVKFINDKNALSSEWYVKHDELVYPVQICTICNEQEESIQELPDNGHVTLEVWSEYINIRRNRDFQILNLTCFKKDNIEGTSRSLAFKF</sequence>